<dbReference type="InterPro" id="IPR020845">
    <property type="entry name" value="AMP-binding_CS"/>
</dbReference>
<dbReference type="InterPro" id="IPR050237">
    <property type="entry name" value="ATP-dep_AMP-bd_enzyme"/>
</dbReference>
<evidence type="ECO:0000259" key="3">
    <source>
        <dbReference type="Pfam" id="PF00501"/>
    </source>
</evidence>
<dbReference type="Gene3D" id="3.40.50.12780">
    <property type="entry name" value="N-terminal domain of ligase-like"/>
    <property type="match status" value="1"/>
</dbReference>
<dbReference type="AlphaFoldDB" id="A0A6F9E380"/>
<feature type="domain" description="AMP-dependent synthetase/ligase" evidence="3">
    <location>
        <begin position="41"/>
        <end position="403"/>
    </location>
</feature>
<dbReference type="RefSeq" id="WP_232059575.1">
    <property type="nucleotide sequence ID" value="NZ_CP047972.1"/>
</dbReference>
<comment type="similarity">
    <text evidence="1">Belongs to the ATP-dependent AMP-binding enzyme family.</text>
</comment>
<dbReference type="Gene3D" id="3.30.300.30">
    <property type="match status" value="1"/>
</dbReference>
<evidence type="ECO:0000256" key="1">
    <source>
        <dbReference type="ARBA" id="ARBA00006432"/>
    </source>
</evidence>
<organism evidence="5 6">
    <name type="scientific">Kyrpidia spormannii</name>
    <dbReference type="NCBI Taxonomy" id="2055160"/>
    <lineage>
        <taxon>Bacteria</taxon>
        <taxon>Bacillati</taxon>
        <taxon>Bacillota</taxon>
        <taxon>Bacilli</taxon>
        <taxon>Bacillales</taxon>
        <taxon>Alicyclobacillaceae</taxon>
        <taxon>Kyrpidia</taxon>
    </lineage>
</organism>
<dbReference type="PROSITE" id="PS00455">
    <property type="entry name" value="AMP_BINDING"/>
    <property type="match status" value="1"/>
</dbReference>
<dbReference type="InterPro" id="IPR045851">
    <property type="entry name" value="AMP-bd_C_sf"/>
</dbReference>
<evidence type="ECO:0000313" key="6">
    <source>
        <dbReference type="Proteomes" id="UP000502196"/>
    </source>
</evidence>
<dbReference type="Pfam" id="PF13193">
    <property type="entry name" value="AMP-binding_C"/>
    <property type="match status" value="1"/>
</dbReference>
<proteinExistence type="inferred from homology"/>
<dbReference type="InterPro" id="IPR042099">
    <property type="entry name" value="ANL_N_sf"/>
</dbReference>
<evidence type="ECO:0000256" key="2">
    <source>
        <dbReference type="ARBA" id="ARBA00022598"/>
    </source>
</evidence>
<dbReference type="EMBL" id="LR792683">
    <property type="protein sequence ID" value="CAB3390848.1"/>
    <property type="molecule type" value="Genomic_DNA"/>
</dbReference>
<dbReference type="PANTHER" id="PTHR43767">
    <property type="entry name" value="LONG-CHAIN-FATTY-ACID--COA LIGASE"/>
    <property type="match status" value="1"/>
</dbReference>
<name>A0A6F9E380_9BACL</name>
<reference evidence="5 6" key="1">
    <citation type="submission" date="2020-04" db="EMBL/GenBank/DDBJ databases">
        <authorList>
            <person name="Hogendoorn C."/>
        </authorList>
    </citation>
    <scope>NUCLEOTIDE SEQUENCE [LARGE SCALE GENOMIC DNA]</scope>
    <source>
        <strain evidence="5">COOX1</strain>
    </source>
</reference>
<dbReference type="SUPFAM" id="SSF56801">
    <property type="entry name" value="Acetyl-CoA synthetase-like"/>
    <property type="match status" value="1"/>
</dbReference>
<protein>
    <submittedName>
        <fullName evidence="5">AMP-dependent synthetase</fullName>
    </submittedName>
</protein>
<dbReference type="Pfam" id="PF00501">
    <property type="entry name" value="AMP-binding"/>
    <property type="match status" value="1"/>
</dbReference>
<sequence>MSTLVTGKVHRQNVESENAMERGIEGMMIASELIRRGAVYFANEHAVRFGDTSLTFSEVYGYANRLANFLLHLGLQKGDRVAFLLANSAHSVAIDFAMILSGLVRVPLNTRLSLRELDHMVRETEAKALIFSEDFTQQADHLRQHVPTLRWPVLIEGMANADWMLAAQAEMVRYTDDEPSVKLSESDPVTIQYTSGTTGQLKAAVHTQGTWSAITANILTAIRIDRGDIMLHAAPLTHASGTLVLPHWIRGATNAILPGFKPAQFLEAVKRIRPTTLNLVPTMITMLLAHPNVADVSFASVRQIIYGASPMPSETLKKAISLWGHIFIQYYGQTECPLILTVLDIYDHKRALSDPQAEHILLSCGRPTAVTELQILDEQGKPVPPGEIGEIAVRSTQQMIGYFQAPELTADTIKDGWVHTRDMGYVDTDGYVYLVDRKSDMIISGGFNIYPREVEEVLYKHPAVLEAAVVGIPHDQWGEVGKAFVVLKEGQSATEEALIEHCRKYFAGYKRPHTIEFVDHLPKSAVGKVVRRILREPYWAGRPRRI</sequence>
<feature type="domain" description="AMP-binding enzyme C-terminal" evidence="4">
    <location>
        <begin position="453"/>
        <end position="528"/>
    </location>
</feature>
<keyword evidence="2" id="KW-0436">Ligase</keyword>
<gene>
    <name evidence="5" type="ORF">COOX1_0618</name>
</gene>
<dbReference type="FunFam" id="3.30.300.30:FF:000008">
    <property type="entry name" value="2,3-dihydroxybenzoate-AMP ligase"/>
    <property type="match status" value="1"/>
</dbReference>
<dbReference type="InterPro" id="IPR025110">
    <property type="entry name" value="AMP-bd_C"/>
</dbReference>
<evidence type="ECO:0000313" key="5">
    <source>
        <dbReference type="EMBL" id="CAB3390848.1"/>
    </source>
</evidence>
<accession>A0A6F9E380</accession>
<dbReference type="GO" id="GO:0016877">
    <property type="term" value="F:ligase activity, forming carbon-sulfur bonds"/>
    <property type="evidence" value="ECO:0007669"/>
    <property type="project" value="UniProtKB-ARBA"/>
</dbReference>
<dbReference type="InterPro" id="IPR000873">
    <property type="entry name" value="AMP-dep_synth/lig_dom"/>
</dbReference>
<evidence type="ECO:0000259" key="4">
    <source>
        <dbReference type="Pfam" id="PF13193"/>
    </source>
</evidence>
<dbReference type="Proteomes" id="UP000502196">
    <property type="component" value="Chromosome"/>
</dbReference>
<dbReference type="PANTHER" id="PTHR43767:SF7">
    <property type="entry name" value="MEDIUM_LONG-CHAIN-FATTY-ACID--COA LIGASE FADD8"/>
    <property type="match status" value="1"/>
</dbReference>